<dbReference type="GO" id="GO:0022627">
    <property type="term" value="C:cytosolic small ribosomal subunit"/>
    <property type="evidence" value="ECO:0007669"/>
    <property type="project" value="UniProtKB-UniRule"/>
</dbReference>
<dbReference type="PRINTS" id="PR00973">
    <property type="entry name" value="RIBOSOMALS17"/>
</dbReference>
<keyword evidence="4 6" id="KW-0689">Ribosomal protein</keyword>
<accession>A0A1G2D373</accession>
<name>A0A1G2D373_9BACT</name>
<dbReference type="InterPro" id="IPR019984">
    <property type="entry name" value="Ribosomal_uS17_bact/chlr"/>
</dbReference>
<sequence length="104" mass="12108">MTATGTTATIVKKRQSAIGVVVSDKMDKTRVVLVTRYVEHPKYKKYIKHHKRYKVHDAKNEFKVGDRVRIEGCAPISRHKQWIAIEKVGAQDIEQYLRNRETET</sequence>
<dbReference type="PANTHER" id="PTHR10744">
    <property type="entry name" value="40S RIBOSOMAL PROTEIN S11 FAMILY MEMBER"/>
    <property type="match status" value="1"/>
</dbReference>
<evidence type="ECO:0000313" key="8">
    <source>
        <dbReference type="Proteomes" id="UP000177996"/>
    </source>
</evidence>
<dbReference type="InterPro" id="IPR012340">
    <property type="entry name" value="NA-bd_OB-fold"/>
</dbReference>
<protein>
    <recommendedName>
        <fullName evidence="6">Small ribosomal subunit protein uS17</fullName>
    </recommendedName>
</protein>
<proteinExistence type="inferred from homology"/>
<keyword evidence="2 6" id="KW-0699">rRNA-binding</keyword>
<dbReference type="PANTHER" id="PTHR10744:SF1">
    <property type="entry name" value="SMALL RIBOSOMAL SUBUNIT PROTEIN US17M"/>
    <property type="match status" value="1"/>
</dbReference>
<organism evidence="7 8">
    <name type="scientific">Candidatus Lloydbacteria bacterium RIFCSPHIGHO2_02_FULL_50_13</name>
    <dbReference type="NCBI Taxonomy" id="1798661"/>
    <lineage>
        <taxon>Bacteria</taxon>
        <taxon>Candidatus Lloydiibacteriota</taxon>
    </lineage>
</organism>
<dbReference type="CDD" id="cd00364">
    <property type="entry name" value="Ribosomal_uS17"/>
    <property type="match status" value="1"/>
</dbReference>
<reference evidence="7 8" key="1">
    <citation type="journal article" date="2016" name="Nat. Commun.">
        <title>Thousands of microbial genomes shed light on interconnected biogeochemical processes in an aquifer system.</title>
        <authorList>
            <person name="Anantharaman K."/>
            <person name="Brown C.T."/>
            <person name="Hug L.A."/>
            <person name="Sharon I."/>
            <person name="Castelle C.J."/>
            <person name="Probst A.J."/>
            <person name="Thomas B.C."/>
            <person name="Singh A."/>
            <person name="Wilkins M.J."/>
            <person name="Karaoz U."/>
            <person name="Brodie E.L."/>
            <person name="Williams K.H."/>
            <person name="Hubbard S.S."/>
            <person name="Banfield J.F."/>
        </authorList>
    </citation>
    <scope>NUCLEOTIDE SEQUENCE [LARGE SCALE GENOMIC DNA]</scope>
</reference>
<evidence type="ECO:0000256" key="4">
    <source>
        <dbReference type="ARBA" id="ARBA00022980"/>
    </source>
</evidence>
<dbReference type="SUPFAM" id="SSF50249">
    <property type="entry name" value="Nucleic acid-binding proteins"/>
    <property type="match status" value="1"/>
</dbReference>
<keyword evidence="3 6" id="KW-0694">RNA-binding</keyword>
<dbReference type="NCBIfam" id="NF004123">
    <property type="entry name" value="PRK05610.1"/>
    <property type="match status" value="1"/>
</dbReference>
<keyword evidence="5 6" id="KW-0687">Ribonucleoprotein</keyword>
<dbReference type="NCBIfam" id="TIGR03635">
    <property type="entry name" value="uS17_bact"/>
    <property type="match status" value="1"/>
</dbReference>
<evidence type="ECO:0000256" key="1">
    <source>
        <dbReference type="ARBA" id="ARBA00010254"/>
    </source>
</evidence>
<evidence type="ECO:0000256" key="5">
    <source>
        <dbReference type="ARBA" id="ARBA00023274"/>
    </source>
</evidence>
<comment type="caution">
    <text evidence="7">The sequence shown here is derived from an EMBL/GenBank/DDBJ whole genome shotgun (WGS) entry which is preliminary data.</text>
</comment>
<dbReference type="EMBL" id="MHLL01000045">
    <property type="protein sequence ID" value="OGZ08039.1"/>
    <property type="molecule type" value="Genomic_DNA"/>
</dbReference>
<comment type="subunit">
    <text evidence="6">Part of the 30S ribosomal subunit.</text>
</comment>
<gene>
    <name evidence="6" type="primary">rpsQ</name>
    <name evidence="7" type="ORF">A3D65_04700</name>
</gene>
<dbReference type="HAMAP" id="MF_01345_B">
    <property type="entry name" value="Ribosomal_uS17_B"/>
    <property type="match status" value="1"/>
</dbReference>
<evidence type="ECO:0000256" key="3">
    <source>
        <dbReference type="ARBA" id="ARBA00022884"/>
    </source>
</evidence>
<evidence type="ECO:0000313" key="7">
    <source>
        <dbReference type="EMBL" id="OGZ08039.1"/>
    </source>
</evidence>
<dbReference type="Pfam" id="PF00366">
    <property type="entry name" value="Ribosomal_S17"/>
    <property type="match status" value="1"/>
</dbReference>
<dbReference type="InterPro" id="IPR000266">
    <property type="entry name" value="Ribosomal_uS17"/>
</dbReference>
<dbReference type="GO" id="GO:0006412">
    <property type="term" value="P:translation"/>
    <property type="evidence" value="ECO:0007669"/>
    <property type="project" value="UniProtKB-UniRule"/>
</dbReference>
<dbReference type="GO" id="GO:0019843">
    <property type="term" value="F:rRNA binding"/>
    <property type="evidence" value="ECO:0007669"/>
    <property type="project" value="UniProtKB-UniRule"/>
</dbReference>
<dbReference type="Proteomes" id="UP000177996">
    <property type="component" value="Unassembled WGS sequence"/>
</dbReference>
<comment type="similarity">
    <text evidence="1 6">Belongs to the universal ribosomal protein uS17 family.</text>
</comment>
<dbReference type="AlphaFoldDB" id="A0A1G2D373"/>
<dbReference type="Gene3D" id="2.40.50.140">
    <property type="entry name" value="Nucleic acid-binding proteins"/>
    <property type="match status" value="1"/>
</dbReference>
<dbReference type="STRING" id="1798661.A3D65_04700"/>
<evidence type="ECO:0000256" key="2">
    <source>
        <dbReference type="ARBA" id="ARBA00022730"/>
    </source>
</evidence>
<evidence type="ECO:0000256" key="6">
    <source>
        <dbReference type="HAMAP-Rule" id="MF_01345"/>
    </source>
</evidence>
<dbReference type="GO" id="GO:0003735">
    <property type="term" value="F:structural constituent of ribosome"/>
    <property type="evidence" value="ECO:0007669"/>
    <property type="project" value="UniProtKB-UniRule"/>
</dbReference>
<comment type="function">
    <text evidence="6">One of the primary rRNA binding proteins, it binds specifically to the 5'-end of 16S ribosomal RNA.</text>
</comment>